<sequence length="178" mass="19166">MSGAGNAAAAVSLNEVKAYLRVETIADDALIAGLLRTATNLCEQFTGQVALASERTEQVPADGCWHRIAATPMKRLVTGVSIDAAGTETPLPVEEIETQIDFCGDGWVRVAPDTERVRARLTIEAGLAADWNDLPEAVRQGIIRLVAHLYAHRDGADDAGPPAAIAALWRPWRRMRLS</sequence>
<dbReference type="NCBIfam" id="TIGR01560">
    <property type="entry name" value="put_DNA_pack"/>
    <property type="match status" value="1"/>
</dbReference>
<dbReference type="CDD" id="cd08054">
    <property type="entry name" value="gp6"/>
    <property type="match status" value="1"/>
</dbReference>
<dbReference type="Proteomes" id="UP000722336">
    <property type="component" value="Unassembled WGS sequence"/>
</dbReference>
<comment type="caution">
    <text evidence="1">The sequence shown here is derived from an EMBL/GenBank/DDBJ whole genome shotgun (WGS) entry which is preliminary data.</text>
</comment>
<proteinExistence type="predicted"/>
<gene>
    <name evidence="1" type="ORF">KCG44_00270</name>
</gene>
<evidence type="ECO:0000313" key="1">
    <source>
        <dbReference type="EMBL" id="MBV7255209.1"/>
    </source>
</evidence>
<dbReference type="NCBIfam" id="TIGR02215">
    <property type="entry name" value="phage_chp_gp8"/>
    <property type="match status" value="1"/>
</dbReference>
<dbReference type="InterPro" id="IPR006450">
    <property type="entry name" value="Phage_HK97_gp6-like"/>
</dbReference>
<dbReference type="RefSeq" id="WP_218443479.1">
    <property type="nucleotide sequence ID" value="NZ_JAGSPA010000001.1"/>
</dbReference>
<evidence type="ECO:0000313" key="2">
    <source>
        <dbReference type="Proteomes" id="UP000722336"/>
    </source>
</evidence>
<organism evidence="1 2">
    <name type="scientific">Pacificimonas pallii</name>
    <dbReference type="NCBI Taxonomy" id="2827236"/>
    <lineage>
        <taxon>Bacteria</taxon>
        <taxon>Pseudomonadati</taxon>
        <taxon>Pseudomonadota</taxon>
        <taxon>Alphaproteobacteria</taxon>
        <taxon>Sphingomonadales</taxon>
        <taxon>Sphingosinicellaceae</taxon>
        <taxon>Pacificimonas</taxon>
    </lineage>
</organism>
<reference evidence="1 2" key="1">
    <citation type="submission" date="2021-04" db="EMBL/GenBank/DDBJ databases">
        <authorList>
            <person name="Pira H."/>
            <person name="Risdian C."/>
            <person name="Wink J."/>
        </authorList>
    </citation>
    <scope>NUCLEOTIDE SEQUENCE [LARGE SCALE GENOMIC DNA]</scope>
    <source>
        <strain evidence="1 2">WHA3</strain>
    </source>
</reference>
<dbReference type="EMBL" id="JAGSPA010000001">
    <property type="protein sequence ID" value="MBV7255209.1"/>
    <property type="molecule type" value="Genomic_DNA"/>
</dbReference>
<name>A0ABS6SA17_9SPHN</name>
<protein>
    <submittedName>
        <fullName evidence="1">Head-tail connector protein</fullName>
    </submittedName>
</protein>
<accession>A0ABS6SA17</accession>
<keyword evidence="2" id="KW-1185">Reference proteome</keyword>
<dbReference type="InterPro" id="IPR011738">
    <property type="entry name" value="Phage_CHP"/>
</dbReference>